<comment type="caution">
    <text evidence="2">The sequence shown here is derived from an EMBL/GenBank/DDBJ whole genome shotgun (WGS) entry which is preliminary data.</text>
</comment>
<evidence type="ECO:0000313" key="3">
    <source>
        <dbReference type="Proteomes" id="UP000485058"/>
    </source>
</evidence>
<protein>
    <submittedName>
        <fullName evidence="2">Uncharacterized protein</fullName>
    </submittedName>
</protein>
<feature type="region of interest" description="Disordered" evidence="1">
    <location>
        <begin position="1"/>
        <end position="62"/>
    </location>
</feature>
<organism evidence="2 3">
    <name type="scientific">Haematococcus lacustris</name>
    <name type="common">Green alga</name>
    <name type="synonym">Haematococcus pluvialis</name>
    <dbReference type="NCBI Taxonomy" id="44745"/>
    <lineage>
        <taxon>Eukaryota</taxon>
        <taxon>Viridiplantae</taxon>
        <taxon>Chlorophyta</taxon>
        <taxon>core chlorophytes</taxon>
        <taxon>Chlorophyceae</taxon>
        <taxon>CS clade</taxon>
        <taxon>Chlamydomonadales</taxon>
        <taxon>Haematococcaceae</taxon>
        <taxon>Haematococcus</taxon>
    </lineage>
</organism>
<feature type="compositionally biased region" description="Polar residues" evidence="1">
    <location>
        <begin position="80"/>
        <end position="92"/>
    </location>
</feature>
<reference evidence="2 3" key="1">
    <citation type="submission" date="2020-02" db="EMBL/GenBank/DDBJ databases">
        <title>Draft genome sequence of Haematococcus lacustris strain NIES-144.</title>
        <authorList>
            <person name="Morimoto D."/>
            <person name="Nakagawa S."/>
            <person name="Yoshida T."/>
            <person name="Sawayama S."/>
        </authorList>
    </citation>
    <scope>NUCLEOTIDE SEQUENCE [LARGE SCALE GENOMIC DNA]</scope>
    <source>
        <strain evidence="2 3">NIES-144</strain>
    </source>
</reference>
<feature type="region of interest" description="Disordered" evidence="1">
    <location>
        <begin position="75"/>
        <end position="101"/>
    </location>
</feature>
<evidence type="ECO:0000256" key="1">
    <source>
        <dbReference type="SAM" id="MobiDB-lite"/>
    </source>
</evidence>
<dbReference type="EMBL" id="BLLF01000736">
    <property type="protein sequence ID" value="GFH14520.1"/>
    <property type="molecule type" value="Genomic_DNA"/>
</dbReference>
<accession>A0A699YXX9</accession>
<gene>
    <name evidence="2" type="ORF">HaLaN_10590</name>
</gene>
<name>A0A699YXX9_HAELA</name>
<feature type="region of interest" description="Disordered" evidence="1">
    <location>
        <begin position="178"/>
        <end position="197"/>
    </location>
</feature>
<sequence>MRSRSNSAASSKGPLESLRDELLIATPSKAIADRNTTGSDGSFEAGRCSSHRSSLPWGSDASSVALPKHTVASDAELGTSPVSCTSNSQLQISPDDMLGMPSMEAEWPRLEVDEEQMVHGWSRSSGLSSTVDPAAYTFVLGLEQTHALTSGDGGSLSSAGSASAVGLTAQAVSEALAEHTRASSKVGSLPTAPWPST</sequence>
<feature type="compositionally biased region" description="Polar residues" evidence="1">
    <location>
        <begin position="1"/>
        <end position="10"/>
    </location>
</feature>
<keyword evidence="3" id="KW-1185">Reference proteome</keyword>
<proteinExistence type="predicted"/>
<dbReference type="Proteomes" id="UP000485058">
    <property type="component" value="Unassembled WGS sequence"/>
</dbReference>
<dbReference type="AlphaFoldDB" id="A0A699YXX9"/>
<evidence type="ECO:0000313" key="2">
    <source>
        <dbReference type="EMBL" id="GFH14520.1"/>
    </source>
</evidence>